<evidence type="ECO:0008006" key="5">
    <source>
        <dbReference type="Google" id="ProtNLM"/>
    </source>
</evidence>
<feature type="compositionally biased region" description="Basic and acidic residues" evidence="1">
    <location>
        <begin position="138"/>
        <end position="189"/>
    </location>
</feature>
<evidence type="ECO:0000256" key="1">
    <source>
        <dbReference type="SAM" id="MobiDB-lite"/>
    </source>
</evidence>
<dbReference type="Proteomes" id="UP000783390">
    <property type="component" value="Unassembled WGS sequence"/>
</dbReference>
<accession>A0ABS4F3P3</accession>
<evidence type="ECO:0000313" key="3">
    <source>
        <dbReference type="EMBL" id="MBP1890856.1"/>
    </source>
</evidence>
<feature type="chain" id="PRO_5047369450" description="DUF5666 domain-containing protein" evidence="2">
    <location>
        <begin position="26"/>
        <end position="189"/>
    </location>
</feature>
<dbReference type="EMBL" id="JAGGJZ010000014">
    <property type="protein sequence ID" value="MBP1890856.1"/>
    <property type="molecule type" value="Genomic_DNA"/>
</dbReference>
<evidence type="ECO:0000256" key="2">
    <source>
        <dbReference type="SAM" id="SignalP"/>
    </source>
</evidence>
<keyword evidence="4" id="KW-1185">Reference proteome</keyword>
<reference evidence="3 4" key="1">
    <citation type="submission" date="2021-03" db="EMBL/GenBank/DDBJ databases">
        <title>Genomic Encyclopedia of Type Strains, Phase IV (KMG-IV): sequencing the most valuable type-strain genomes for metagenomic binning, comparative biology and taxonomic classification.</title>
        <authorList>
            <person name="Goeker M."/>
        </authorList>
    </citation>
    <scope>NUCLEOTIDE SEQUENCE [LARGE SCALE GENOMIC DNA]</scope>
    <source>
        <strain evidence="3 4">DSM 3984</strain>
    </source>
</reference>
<dbReference type="RefSeq" id="WP_209797771.1">
    <property type="nucleotide sequence ID" value="NZ_JAGGJZ010000014.1"/>
</dbReference>
<evidence type="ECO:0000313" key="4">
    <source>
        <dbReference type="Proteomes" id="UP000783390"/>
    </source>
</evidence>
<feature type="signal peptide" evidence="2">
    <location>
        <begin position="1"/>
        <end position="25"/>
    </location>
</feature>
<name>A0ABS4F3P3_9CLOT</name>
<keyword evidence="2" id="KW-0732">Signal</keyword>
<gene>
    <name evidence="3" type="ORF">J2Z53_002481</name>
</gene>
<comment type="caution">
    <text evidence="3">The sequence shown here is derived from an EMBL/GenBank/DDBJ whole genome shotgun (WGS) entry which is preliminary data.</text>
</comment>
<feature type="region of interest" description="Disordered" evidence="1">
    <location>
        <begin position="129"/>
        <end position="189"/>
    </location>
</feature>
<sequence>MKKFFEKVIITAVLFVGIFSFSASATEFKNPILIGKITSVEKCNDSKEVKIIVDGYMKECGIYKDKIVVRVDKNTKFNKNCNKKGDMNFEAGDYVLVELDKKITKSIPPQGYAKKIEISKKKEIAEKETSVNDNILNNKKDDELEKSEEKSIFKDNDNEKINKLEDKSTFKEADNNEDKDTIDEKELEK</sequence>
<proteinExistence type="predicted"/>
<protein>
    <recommendedName>
        <fullName evidence="5">DUF5666 domain-containing protein</fullName>
    </recommendedName>
</protein>
<organism evidence="3 4">
    <name type="scientific">Clostridium moniliforme</name>
    <dbReference type="NCBI Taxonomy" id="39489"/>
    <lineage>
        <taxon>Bacteria</taxon>
        <taxon>Bacillati</taxon>
        <taxon>Bacillota</taxon>
        <taxon>Clostridia</taxon>
        <taxon>Eubacteriales</taxon>
        <taxon>Clostridiaceae</taxon>
        <taxon>Clostridium</taxon>
    </lineage>
</organism>